<evidence type="ECO:0000313" key="3">
    <source>
        <dbReference type="Proteomes" id="UP000270530"/>
    </source>
</evidence>
<dbReference type="InterPro" id="IPR021732">
    <property type="entry name" value="DUF3301"/>
</dbReference>
<evidence type="ECO:0008006" key="4">
    <source>
        <dbReference type="Google" id="ProtNLM"/>
    </source>
</evidence>
<organism evidence="2 3">
    <name type="scientific">Aerosticca soli</name>
    <dbReference type="NCBI Taxonomy" id="2010829"/>
    <lineage>
        <taxon>Bacteria</taxon>
        <taxon>Pseudomonadati</taxon>
        <taxon>Pseudomonadota</taxon>
        <taxon>Gammaproteobacteria</taxon>
        <taxon>Lysobacterales</taxon>
        <taxon>Rhodanobacteraceae</taxon>
        <taxon>Aerosticca</taxon>
    </lineage>
</organism>
<evidence type="ECO:0000256" key="1">
    <source>
        <dbReference type="SAM" id="MobiDB-lite"/>
    </source>
</evidence>
<accession>A0A2Z6E6G4</accession>
<dbReference type="EMBL" id="AP018560">
    <property type="protein sequence ID" value="BBD80079.1"/>
    <property type="molecule type" value="Genomic_DNA"/>
</dbReference>
<dbReference type="Pfam" id="PF11743">
    <property type="entry name" value="DUF3301"/>
    <property type="match status" value="1"/>
</dbReference>
<dbReference type="Proteomes" id="UP000270530">
    <property type="component" value="Chromosome"/>
</dbReference>
<name>A0A2Z6E6G4_9GAMM</name>
<dbReference type="AlphaFoldDB" id="A0A2Z6E6G4"/>
<gene>
    <name evidence="2" type="ORF">ALSL_1422</name>
</gene>
<reference evidence="3" key="2">
    <citation type="submission" date="2018-06" db="EMBL/GenBank/DDBJ databases">
        <title>Genome sequence of Rhodanobacteraceae bacterium strain Dysh456.</title>
        <authorList>
            <person name="Fukui M."/>
        </authorList>
    </citation>
    <scope>NUCLEOTIDE SEQUENCE [LARGE SCALE GENOMIC DNA]</scope>
    <source>
        <strain evidence="3">Dysh456</strain>
    </source>
</reference>
<keyword evidence="3" id="KW-1185">Reference proteome</keyword>
<dbReference type="KEGG" id="rbd:ALSL_1422"/>
<protein>
    <recommendedName>
        <fullName evidence="4">DUF3301 domain-containing protein</fullName>
    </recommendedName>
</protein>
<sequence>MGNAFDFVLLLLVAGIAAAWLALTRMREHAGAEVRRQCRRRGLQLLDDSIGWRVVRLRRVQGRFHLACRYDFEVSMDGADRARGSLWMTAAGPAGITLPERPEAALPPSETLPDNVIPLRPRRREGQHH</sequence>
<proteinExistence type="predicted"/>
<dbReference type="OrthoDB" id="5959530at2"/>
<dbReference type="RefSeq" id="WP_126537777.1">
    <property type="nucleotide sequence ID" value="NZ_AP018560.1"/>
</dbReference>
<evidence type="ECO:0000313" key="2">
    <source>
        <dbReference type="EMBL" id="BBD80079.1"/>
    </source>
</evidence>
<feature type="region of interest" description="Disordered" evidence="1">
    <location>
        <begin position="98"/>
        <end position="129"/>
    </location>
</feature>
<reference evidence="3" key="1">
    <citation type="submission" date="2018-04" db="EMBL/GenBank/DDBJ databases">
        <authorList>
            <person name="Watanabe M."/>
            <person name="Kojima H."/>
        </authorList>
    </citation>
    <scope>NUCLEOTIDE SEQUENCE [LARGE SCALE GENOMIC DNA]</scope>
    <source>
        <strain evidence="3">Dysh456</strain>
    </source>
</reference>
<feature type="compositionally biased region" description="Basic residues" evidence="1">
    <location>
        <begin position="120"/>
        <end position="129"/>
    </location>
</feature>